<dbReference type="SUPFAM" id="SSF56300">
    <property type="entry name" value="Metallo-dependent phosphatases"/>
    <property type="match status" value="1"/>
</dbReference>
<dbReference type="PANTHER" id="PTHR31302:SF31">
    <property type="entry name" value="PHOSPHODIESTERASE YAEI"/>
    <property type="match status" value="1"/>
</dbReference>
<dbReference type="RefSeq" id="WP_262660963.1">
    <property type="nucleotide sequence ID" value="NZ_JAMHKS010000064.1"/>
</dbReference>
<keyword evidence="3" id="KW-0812">Transmembrane</keyword>
<dbReference type="InterPro" id="IPR051158">
    <property type="entry name" value="Metallophosphoesterase_sf"/>
</dbReference>
<evidence type="ECO:0000256" key="2">
    <source>
        <dbReference type="ARBA" id="ARBA00022801"/>
    </source>
</evidence>
<protein>
    <submittedName>
        <fullName evidence="5">Metallophosphoesterase</fullName>
    </submittedName>
</protein>
<feature type="transmembrane region" description="Helical" evidence="3">
    <location>
        <begin position="53"/>
        <end position="77"/>
    </location>
</feature>
<proteinExistence type="predicted"/>
<keyword evidence="1" id="KW-0479">Metal-binding</keyword>
<dbReference type="Proteomes" id="UP001062027">
    <property type="component" value="Unassembled WGS sequence"/>
</dbReference>
<feature type="transmembrane region" description="Helical" evidence="3">
    <location>
        <begin position="29"/>
        <end position="46"/>
    </location>
</feature>
<dbReference type="Gene3D" id="3.60.21.10">
    <property type="match status" value="1"/>
</dbReference>
<dbReference type="InterPro" id="IPR029052">
    <property type="entry name" value="Metallo-depent_PP-like"/>
</dbReference>
<evidence type="ECO:0000259" key="4">
    <source>
        <dbReference type="Pfam" id="PF00149"/>
    </source>
</evidence>
<keyword evidence="3" id="KW-1133">Transmembrane helix</keyword>
<keyword evidence="3" id="KW-0472">Membrane</keyword>
<dbReference type="EMBL" id="JAMHKS010000064">
    <property type="protein sequence ID" value="MCU6676746.1"/>
    <property type="molecule type" value="Genomic_DNA"/>
</dbReference>
<feature type="transmembrane region" description="Helical" evidence="3">
    <location>
        <begin position="89"/>
        <end position="109"/>
    </location>
</feature>
<evidence type="ECO:0000256" key="3">
    <source>
        <dbReference type="SAM" id="Phobius"/>
    </source>
</evidence>
<dbReference type="InterPro" id="IPR004843">
    <property type="entry name" value="Calcineurin-like_PHP"/>
</dbReference>
<evidence type="ECO:0000256" key="1">
    <source>
        <dbReference type="ARBA" id="ARBA00022723"/>
    </source>
</evidence>
<name>A0ABT2R7I0_9ENTR</name>
<keyword evidence="2" id="KW-0378">Hydrolase</keyword>
<accession>A0ABT2R7I0</accession>
<gene>
    <name evidence="5" type="ORF">M8318_03580</name>
</gene>
<dbReference type="CDD" id="cd07385">
    <property type="entry name" value="MPP_YkuE_C"/>
    <property type="match status" value="1"/>
</dbReference>
<keyword evidence="6" id="KW-1185">Reference proteome</keyword>
<evidence type="ECO:0000313" key="6">
    <source>
        <dbReference type="Proteomes" id="UP001062027"/>
    </source>
</evidence>
<dbReference type="Pfam" id="PF00149">
    <property type="entry name" value="Metallophos"/>
    <property type="match status" value="1"/>
</dbReference>
<sequence length="402" mass="44320">MVSLDSFNKTLQPDVRQTNSFSFPGDFRVFHIWTLIPALYVLFRFIRPLPAPLLAKIAVAGAMIVASEFHLITKLLTGNMFSPEIPKPLLLLTTGLFGMTVFMAVLLVLRDIFWILHRLVSGRRMKWHRAFWFILPVLAVMLTTLALKNGTAVPEVKKIDVTLRSLPPRFEGYRIVQLTDLHASRLLPRSWIQDVVTRTRELDADMIVVTGDMIDGWPEARFSDIEPLGQLRAKEGVFAVTGNHEYYFGAENWIQTFEKLGLYFLNNAGYRVSRGGDSLYLSGVTDAAAPSYGLPGPDLASALASSRPGETVILLDHRPENADLAAESGVSLQLSGHTHGGMIAGLDRLVASANNGFVSGLYEAGPLKLYVSNGSGIWNGFPFRLGKPAEITLITLHGETSN</sequence>
<evidence type="ECO:0000313" key="5">
    <source>
        <dbReference type="EMBL" id="MCU6676746.1"/>
    </source>
</evidence>
<reference evidence="5" key="1">
    <citation type="submission" date="2022-05" db="EMBL/GenBank/DDBJ databases">
        <title>Description of a novel species of Leclercia; Leclercia tamurae and the Proposal for a Novel Genus Silvania gen. nov. Containing Two Novel Species Silvania hatchlandensis sp. nov. and Silvania confinis sp. nov. Isolated from the Rhizosphere of Oak.</title>
        <authorList>
            <person name="Maddock D.W."/>
            <person name="Brady C.L."/>
            <person name="Denman S."/>
            <person name="Arnold D."/>
        </authorList>
    </citation>
    <scope>NUCLEOTIDE SEQUENCE</scope>
    <source>
        <strain evidence="5">H6S3</strain>
    </source>
</reference>
<comment type="caution">
    <text evidence="5">The sequence shown here is derived from an EMBL/GenBank/DDBJ whole genome shotgun (WGS) entry which is preliminary data.</text>
</comment>
<dbReference type="PANTHER" id="PTHR31302">
    <property type="entry name" value="TRANSMEMBRANE PROTEIN WITH METALLOPHOSPHOESTERASE DOMAIN-RELATED"/>
    <property type="match status" value="1"/>
</dbReference>
<feature type="domain" description="Calcineurin-like phosphoesterase" evidence="4">
    <location>
        <begin position="174"/>
        <end position="340"/>
    </location>
</feature>
<feature type="transmembrane region" description="Helical" evidence="3">
    <location>
        <begin position="130"/>
        <end position="147"/>
    </location>
</feature>
<organism evidence="5 6">
    <name type="scientific">Leclercia tamurae</name>
    <dbReference type="NCBI Taxonomy" id="2926467"/>
    <lineage>
        <taxon>Bacteria</taxon>
        <taxon>Pseudomonadati</taxon>
        <taxon>Pseudomonadota</taxon>
        <taxon>Gammaproteobacteria</taxon>
        <taxon>Enterobacterales</taxon>
        <taxon>Enterobacteriaceae</taxon>
        <taxon>Leclercia</taxon>
    </lineage>
</organism>